<dbReference type="PANTHER" id="PTHR32309:SF31">
    <property type="entry name" value="CAPSULAR EXOPOLYSACCHARIDE FAMILY"/>
    <property type="match status" value="1"/>
</dbReference>
<dbReference type="InterPro" id="IPR050445">
    <property type="entry name" value="Bact_polysacc_biosynth/exp"/>
</dbReference>
<dbReference type="SUPFAM" id="SSF52540">
    <property type="entry name" value="P-loop containing nucleoside triphosphate hydrolases"/>
    <property type="match status" value="1"/>
</dbReference>
<dbReference type="InterPro" id="IPR027417">
    <property type="entry name" value="P-loop_NTPase"/>
</dbReference>
<evidence type="ECO:0000313" key="3">
    <source>
        <dbReference type="EMBL" id="SEN32529.1"/>
    </source>
</evidence>
<reference evidence="3 4" key="1">
    <citation type="submission" date="2016-10" db="EMBL/GenBank/DDBJ databases">
        <authorList>
            <person name="de Groot N.N."/>
        </authorList>
    </citation>
    <scope>NUCLEOTIDE SEQUENCE [LARGE SCALE GENOMIC DNA]</scope>
    <source>
        <strain evidence="3 4">CGMCC 1.10836</strain>
    </source>
</reference>
<dbReference type="Pfam" id="PF10609">
    <property type="entry name" value="ParA"/>
    <property type="match status" value="1"/>
</dbReference>
<protein>
    <submittedName>
        <fullName evidence="3">Chromosome partitioning ATPase, Mrp family, contains Fe-S cluster</fullName>
    </submittedName>
</protein>
<name>A0A1H8FLE3_9RHOB</name>
<keyword evidence="2" id="KW-0067">ATP-binding</keyword>
<dbReference type="RefSeq" id="WP_050519625.1">
    <property type="nucleotide sequence ID" value="NZ_FOCO01000011.1"/>
</dbReference>
<dbReference type="CDD" id="cd05387">
    <property type="entry name" value="BY-kinase"/>
    <property type="match status" value="1"/>
</dbReference>
<dbReference type="Proteomes" id="UP000183002">
    <property type="component" value="Unassembled WGS sequence"/>
</dbReference>
<proteinExistence type="predicted"/>
<dbReference type="Gene3D" id="3.40.50.300">
    <property type="entry name" value="P-loop containing nucleotide triphosphate hydrolases"/>
    <property type="match status" value="1"/>
</dbReference>
<dbReference type="EMBL" id="FOCO01000011">
    <property type="protein sequence ID" value="SEN32529.1"/>
    <property type="molecule type" value="Genomic_DNA"/>
</dbReference>
<keyword evidence="1" id="KW-0547">Nucleotide-binding</keyword>
<evidence type="ECO:0000256" key="1">
    <source>
        <dbReference type="ARBA" id="ARBA00022741"/>
    </source>
</evidence>
<keyword evidence="4" id="KW-1185">Reference proteome</keyword>
<evidence type="ECO:0000313" key="4">
    <source>
        <dbReference type="Proteomes" id="UP000183002"/>
    </source>
</evidence>
<evidence type="ECO:0000256" key="2">
    <source>
        <dbReference type="ARBA" id="ARBA00022840"/>
    </source>
</evidence>
<dbReference type="PANTHER" id="PTHR32309">
    <property type="entry name" value="TYROSINE-PROTEIN KINASE"/>
    <property type="match status" value="1"/>
</dbReference>
<sequence length="311" mass="34225">MANHDISLSQALWPADLEQAPMDDENFRKMAEDVKRPRAPGISVFRNAPIHALPATVEPREVEPEPIMLAPHKPERVWESLNPVTLNEAVLNGNGLFTQPQQFSGTQYFDILRTRLLHAMQEHGWKRIAITSPTHGCGKTFVAVNLALSLARRPSSRTVLLDLELRQPGVAKLLGLGDVGHIREFLNGEQPLESHFRRVGRTLALGLNDRAMLDAAEVLHEPSTAEALAAMTDALNPELVVIDAPPVLMSDDVLALLPQLDAVLLIVDGTKTTAAEVRACERLFDGQCPLMGVVLNRAQDRGLGRYRYGNT</sequence>
<organism evidence="3 4">
    <name type="scientific">Pseudorhodobacter antarcticus</name>
    <dbReference type="NCBI Taxonomy" id="1077947"/>
    <lineage>
        <taxon>Bacteria</taxon>
        <taxon>Pseudomonadati</taxon>
        <taxon>Pseudomonadota</taxon>
        <taxon>Alphaproteobacteria</taxon>
        <taxon>Rhodobacterales</taxon>
        <taxon>Paracoccaceae</taxon>
        <taxon>Pseudorhodobacter</taxon>
    </lineage>
</organism>
<dbReference type="GO" id="GO:0005524">
    <property type="term" value="F:ATP binding"/>
    <property type="evidence" value="ECO:0007669"/>
    <property type="project" value="UniProtKB-KW"/>
</dbReference>
<dbReference type="InterPro" id="IPR005702">
    <property type="entry name" value="Wzc-like_C"/>
</dbReference>
<dbReference type="InterPro" id="IPR033756">
    <property type="entry name" value="YlxH/NBP35"/>
</dbReference>
<dbReference type="STRING" id="1077947.SAMN05216227_101149"/>
<dbReference type="OrthoDB" id="9775724at2"/>
<gene>
    <name evidence="3" type="ORF">SAMN05216227_101149</name>
</gene>
<dbReference type="AlphaFoldDB" id="A0A1H8FLE3"/>
<accession>A0A1H8FLE3</accession>